<sequence>MKPIRPRVLVVGFFTLLALYFSVPSIIYLTQPAEVRNDAAVLEKKIPPGFPKTHINLGLDLQGGVQLVLGVRLEQAIDNKLGRIATDITRWASDEKLPIKTAFVPTDRHGFLRVQMNPGQDFESIREKFRSRFADLVVAEKQADGIDFSFRPEQVKTTKASALEQAERVIRN</sequence>
<comment type="caution">
    <text evidence="1">The sequence shown here is derived from an EMBL/GenBank/DDBJ whole genome shotgun (WGS) entry which is preliminary data.</text>
</comment>
<proteinExistence type="predicted"/>
<gene>
    <name evidence="1" type="ORF">E3A20_14850</name>
</gene>
<protein>
    <recommendedName>
        <fullName evidence="3">Protein translocase subunit SecD</fullName>
    </recommendedName>
</protein>
<reference evidence="1 2" key="1">
    <citation type="submission" date="2019-08" db="EMBL/GenBank/DDBJ databases">
        <title>100 year-old enigma solved: identification of Planctomyces bekefii, the type genus and species of the phylum Planctomycetes.</title>
        <authorList>
            <person name="Svetlana D.N."/>
            <person name="Overmann J."/>
        </authorList>
    </citation>
    <scope>NUCLEOTIDE SEQUENCE [LARGE SCALE GENOMIC DNA]</scope>
    <source>
        <strain evidence="1">Phe10_nw2017</strain>
    </source>
</reference>
<dbReference type="AlphaFoldDB" id="A0A5C6M5B2"/>
<evidence type="ECO:0000313" key="2">
    <source>
        <dbReference type="Proteomes" id="UP000321083"/>
    </source>
</evidence>
<dbReference type="Gene3D" id="3.30.70.3400">
    <property type="match status" value="1"/>
</dbReference>
<reference evidence="1 2" key="2">
    <citation type="submission" date="2019-08" db="EMBL/GenBank/DDBJ databases">
        <authorList>
            <person name="Henke P."/>
        </authorList>
    </citation>
    <scope>NUCLEOTIDE SEQUENCE [LARGE SCALE GENOMIC DNA]</scope>
    <source>
        <strain evidence="1">Phe10_nw2017</strain>
    </source>
</reference>
<feature type="non-terminal residue" evidence="1">
    <location>
        <position position="172"/>
    </location>
</feature>
<dbReference type="EMBL" id="SRHE01000291">
    <property type="protein sequence ID" value="TWW09383.1"/>
    <property type="molecule type" value="Genomic_DNA"/>
</dbReference>
<dbReference type="Pfam" id="PF07549">
    <property type="entry name" value="Sec_GG"/>
    <property type="match status" value="1"/>
</dbReference>
<evidence type="ECO:0000313" key="1">
    <source>
        <dbReference type="EMBL" id="TWW09383.1"/>
    </source>
</evidence>
<organism evidence="1 2">
    <name type="scientific">Planctomyces bekefii</name>
    <dbReference type="NCBI Taxonomy" id="1653850"/>
    <lineage>
        <taxon>Bacteria</taxon>
        <taxon>Pseudomonadati</taxon>
        <taxon>Planctomycetota</taxon>
        <taxon>Planctomycetia</taxon>
        <taxon>Planctomycetales</taxon>
        <taxon>Planctomycetaceae</taxon>
        <taxon>Planctomyces</taxon>
    </lineage>
</organism>
<evidence type="ECO:0008006" key="3">
    <source>
        <dbReference type="Google" id="ProtNLM"/>
    </source>
</evidence>
<keyword evidence="2" id="KW-1185">Reference proteome</keyword>
<dbReference type="InterPro" id="IPR022646">
    <property type="entry name" value="SecD/SecF_CS"/>
</dbReference>
<name>A0A5C6M5B2_9PLAN</name>
<dbReference type="Proteomes" id="UP000321083">
    <property type="component" value="Unassembled WGS sequence"/>
</dbReference>
<accession>A0A5C6M5B2</accession>